<proteinExistence type="predicted"/>
<comment type="caution">
    <text evidence="2">The sequence shown here is derived from an EMBL/GenBank/DDBJ whole genome shotgun (WGS) entry which is preliminary data.</text>
</comment>
<evidence type="ECO:0000259" key="1">
    <source>
        <dbReference type="Pfam" id="PF12776"/>
    </source>
</evidence>
<organism evidence="2">
    <name type="scientific">Sesamum radiatum</name>
    <name type="common">Black benniseed</name>
    <dbReference type="NCBI Taxonomy" id="300843"/>
    <lineage>
        <taxon>Eukaryota</taxon>
        <taxon>Viridiplantae</taxon>
        <taxon>Streptophyta</taxon>
        <taxon>Embryophyta</taxon>
        <taxon>Tracheophyta</taxon>
        <taxon>Spermatophyta</taxon>
        <taxon>Magnoliopsida</taxon>
        <taxon>eudicotyledons</taxon>
        <taxon>Gunneridae</taxon>
        <taxon>Pentapetalae</taxon>
        <taxon>asterids</taxon>
        <taxon>lamiids</taxon>
        <taxon>Lamiales</taxon>
        <taxon>Pedaliaceae</taxon>
        <taxon>Sesamum</taxon>
    </lineage>
</organism>
<evidence type="ECO:0000313" key="2">
    <source>
        <dbReference type="EMBL" id="KAL0308784.1"/>
    </source>
</evidence>
<name>A0AAW2KR59_SESRA</name>
<dbReference type="InterPro" id="IPR024752">
    <property type="entry name" value="Myb/SANT-like_dom"/>
</dbReference>
<protein>
    <recommendedName>
        <fullName evidence="1">Myb/SANT-like domain-containing protein</fullName>
    </recommendedName>
</protein>
<dbReference type="AlphaFoldDB" id="A0AAW2KR59"/>
<gene>
    <name evidence="2" type="ORF">Sradi_5820700</name>
</gene>
<sequence>MARARKPKAQSYYFCSTGCMKDQDTTFINMLAWQGDKGQKQANPNQPNKYSLVFASKVVDTWSAKVIPMETYTAKLHNLRMRFDTFKRILDNLAFEWNPCTNRVIASNEDW</sequence>
<reference evidence="2" key="2">
    <citation type="journal article" date="2024" name="Plant">
        <title>Genomic evolution and insights into agronomic trait innovations of Sesamum species.</title>
        <authorList>
            <person name="Miao H."/>
            <person name="Wang L."/>
            <person name="Qu L."/>
            <person name="Liu H."/>
            <person name="Sun Y."/>
            <person name="Le M."/>
            <person name="Wang Q."/>
            <person name="Wei S."/>
            <person name="Zheng Y."/>
            <person name="Lin W."/>
            <person name="Duan Y."/>
            <person name="Cao H."/>
            <person name="Xiong S."/>
            <person name="Wang X."/>
            <person name="Wei L."/>
            <person name="Li C."/>
            <person name="Ma Q."/>
            <person name="Ju M."/>
            <person name="Zhao R."/>
            <person name="Li G."/>
            <person name="Mu C."/>
            <person name="Tian Q."/>
            <person name="Mei H."/>
            <person name="Zhang T."/>
            <person name="Gao T."/>
            <person name="Zhang H."/>
        </authorList>
    </citation>
    <scope>NUCLEOTIDE SEQUENCE</scope>
    <source>
        <strain evidence="2">G02</strain>
    </source>
</reference>
<accession>A0AAW2KR59</accession>
<feature type="domain" description="Myb/SANT-like" evidence="1">
    <location>
        <begin position="22"/>
        <end position="111"/>
    </location>
</feature>
<dbReference type="Pfam" id="PF12776">
    <property type="entry name" value="Myb_DNA-bind_3"/>
    <property type="match status" value="1"/>
</dbReference>
<reference evidence="2" key="1">
    <citation type="submission" date="2020-06" db="EMBL/GenBank/DDBJ databases">
        <authorList>
            <person name="Li T."/>
            <person name="Hu X."/>
            <person name="Zhang T."/>
            <person name="Song X."/>
            <person name="Zhang H."/>
            <person name="Dai N."/>
            <person name="Sheng W."/>
            <person name="Hou X."/>
            <person name="Wei L."/>
        </authorList>
    </citation>
    <scope>NUCLEOTIDE SEQUENCE</scope>
    <source>
        <strain evidence="2">G02</strain>
        <tissue evidence="2">Leaf</tissue>
    </source>
</reference>
<dbReference type="EMBL" id="JACGWJ010000027">
    <property type="protein sequence ID" value="KAL0308784.1"/>
    <property type="molecule type" value="Genomic_DNA"/>
</dbReference>